<feature type="region of interest" description="Disordered" evidence="5">
    <location>
        <begin position="453"/>
        <end position="731"/>
    </location>
</feature>
<dbReference type="PANTHER" id="PTHR15549">
    <property type="entry name" value="PAIRED IMMUNOGLOBULIN-LIKE TYPE 2 RECEPTOR"/>
    <property type="match status" value="1"/>
</dbReference>
<feature type="compositionally biased region" description="Polar residues" evidence="5">
    <location>
        <begin position="460"/>
        <end position="470"/>
    </location>
</feature>
<feature type="compositionally biased region" description="Low complexity" evidence="5">
    <location>
        <begin position="105"/>
        <end position="140"/>
    </location>
</feature>
<feature type="region of interest" description="Disordered" evidence="5">
    <location>
        <begin position="105"/>
        <end position="160"/>
    </location>
</feature>
<dbReference type="EMBL" id="JAECZO010000016">
    <property type="protein sequence ID" value="KAK7201537.1"/>
    <property type="molecule type" value="Genomic_DNA"/>
</dbReference>
<evidence type="ECO:0000256" key="5">
    <source>
        <dbReference type="SAM" id="MobiDB-lite"/>
    </source>
</evidence>
<evidence type="ECO:0000256" key="3">
    <source>
        <dbReference type="ARBA" id="ARBA00022989"/>
    </source>
</evidence>
<feature type="compositionally biased region" description="Pro residues" evidence="5">
    <location>
        <begin position="507"/>
        <end position="517"/>
    </location>
</feature>
<keyword evidence="4" id="KW-0472">Membrane</keyword>
<keyword evidence="7" id="KW-1185">Reference proteome</keyword>
<dbReference type="GO" id="GO:0071944">
    <property type="term" value="C:cell periphery"/>
    <property type="evidence" value="ECO:0007669"/>
    <property type="project" value="UniProtKB-ARBA"/>
</dbReference>
<protein>
    <submittedName>
        <fullName evidence="6">Uncharacterized protein</fullName>
    </submittedName>
</protein>
<evidence type="ECO:0000313" key="6">
    <source>
        <dbReference type="EMBL" id="KAK7201537.1"/>
    </source>
</evidence>
<evidence type="ECO:0000313" key="7">
    <source>
        <dbReference type="Proteomes" id="UP001430356"/>
    </source>
</evidence>
<gene>
    <name evidence="6" type="ORF">NESM_000217700</name>
</gene>
<feature type="compositionally biased region" description="Polar residues" evidence="5">
    <location>
        <begin position="711"/>
        <end position="721"/>
    </location>
</feature>
<comment type="caution">
    <text evidence="6">The sequence shown here is derived from an EMBL/GenBank/DDBJ whole genome shotgun (WGS) entry which is preliminary data.</text>
</comment>
<keyword evidence="2" id="KW-0812">Transmembrane</keyword>
<proteinExistence type="predicted"/>
<dbReference type="Proteomes" id="UP001430356">
    <property type="component" value="Unassembled WGS sequence"/>
</dbReference>
<feature type="compositionally biased region" description="Low complexity" evidence="5">
    <location>
        <begin position="473"/>
        <end position="486"/>
    </location>
</feature>
<feature type="region of interest" description="Disordered" evidence="5">
    <location>
        <begin position="415"/>
        <end position="435"/>
    </location>
</feature>
<feature type="compositionally biased region" description="Low complexity" evidence="5">
    <location>
        <begin position="661"/>
        <end position="681"/>
    </location>
</feature>
<evidence type="ECO:0000256" key="4">
    <source>
        <dbReference type="ARBA" id="ARBA00023136"/>
    </source>
</evidence>
<dbReference type="AlphaFoldDB" id="A0AAW0FAT4"/>
<dbReference type="GO" id="GO:0016020">
    <property type="term" value="C:membrane"/>
    <property type="evidence" value="ECO:0007669"/>
    <property type="project" value="UniProtKB-SubCell"/>
</dbReference>
<sequence>MTPPRFKNRSARVLPASVLVTLPAAVLVVLGAVLLLCSVGAVAQELPPLPQHIRAARTALSWQTLNFKGYARDNSVRPARHLPLPPPPRVVEEAAVWYAHSSSESSSEFSSESSSDLTPAPTPTPTTTTTTTTTTEDPTTPSTPPTPETTGSPVAPGDGHSKGLSNGALAGIIVGCVGGGLIIGAGAVAVVVCCPCALLCCQRRAAAETYEDYCGTEVHEMDHFGSLHTFHGNQIEHLKSPVKELRENDVCHSTSAHQRNPLKPSLEDSPRRSPPTVTGDPAHVNTFNNRPYVQDGIVPWTGRPPVMRGPQPACMVPTITKDGTVIPREQRVLPGLGLLETPIIPINPPTLPLSLPRSRSPGVVTRVKDILLFKAMRRRLTGAAAKEHAASTAGAAEAPVLQWFHQLVYFTPVENSPPLSQLGDDPNSETGERHDDDVDTVAAGVTVPAAAVPTSAAVSKSSQRASTGTRPQAARASVSASAIAGAGPTTATHRGGQPYPATNGPFFYPPPPAPLPTNAPAMVMRGSLRDFDRGEQAPPMQSGGAPWLPGPPGGGARSSTAGNGGGGDSFHSPFVRPTAPQSLHQQQLSVTPQLRASTAGSRHSPHLAGPEPPSVADPASQWRPRSRMSAEPSAAAHREAGPPQLPPASELAFGDNWLPSTATREAQERAAAATVDTPAADRQASPPRPTPLRTAMAGVSAPAEDDEGNSPHYSWTGSGSFERNGEPPNAP</sequence>
<accession>A0AAW0FAT4</accession>
<organism evidence="6 7">
    <name type="scientific">Novymonas esmeraldas</name>
    <dbReference type="NCBI Taxonomy" id="1808958"/>
    <lineage>
        <taxon>Eukaryota</taxon>
        <taxon>Discoba</taxon>
        <taxon>Euglenozoa</taxon>
        <taxon>Kinetoplastea</taxon>
        <taxon>Metakinetoplastina</taxon>
        <taxon>Trypanosomatida</taxon>
        <taxon>Trypanosomatidae</taxon>
        <taxon>Novymonas</taxon>
    </lineage>
</organism>
<comment type="subcellular location">
    <subcellularLocation>
        <location evidence="1">Membrane</location>
        <topology evidence="1">Single-pass membrane protein</topology>
    </subcellularLocation>
</comment>
<evidence type="ECO:0000256" key="1">
    <source>
        <dbReference type="ARBA" id="ARBA00004167"/>
    </source>
</evidence>
<feature type="region of interest" description="Disordered" evidence="5">
    <location>
        <begin position="250"/>
        <end position="286"/>
    </location>
</feature>
<keyword evidence="3" id="KW-1133">Transmembrane helix</keyword>
<reference evidence="6 7" key="1">
    <citation type="journal article" date="2021" name="MBio">
        <title>A New Model Trypanosomatid, Novymonas esmeraldas: Genomic Perception of Its 'Candidatus Pandoraea novymonadis' Endosymbiont.</title>
        <authorList>
            <person name="Zakharova A."/>
            <person name="Saura A."/>
            <person name="Butenko A."/>
            <person name="Podesvova L."/>
            <person name="Warmusova S."/>
            <person name="Kostygov A.Y."/>
            <person name="Nenarokova A."/>
            <person name="Lukes J."/>
            <person name="Opperdoes F.R."/>
            <person name="Yurchenko V."/>
        </authorList>
    </citation>
    <scope>NUCLEOTIDE SEQUENCE [LARGE SCALE GENOMIC DNA]</scope>
    <source>
        <strain evidence="6 7">E262AT.01</strain>
    </source>
</reference>
<evidence type="ECO:0000256" key="2">
    <source>
        <dbReference type="ARBA" id="ARBA00022692"/>
    </source>
</evidence>
<dbReference type="PANTHER" id="PTHR15549:SF30">
    <property type="entry name" value="MID2 DOMAIN-CONTAINING PROTEIN"/>
    <property type="match status" value="1"/>
</dbReference>
<name>A0AAW0FAT4_9TRYP</name>
<feature type="compositionally biased region" description="Polar residues" evidence="5">
    <location>
        <begin position="579"/>
        <end position="601"/>
    </location>
</feature>
<dbReference type="InterPro" id="IPR051694">
    <property type="entry name" value="Immunoregulatory_rcpt-like"/>
</dbReference>